<dbReference type="PANTHER" id="PTHR37426:SF1">
    <property type="entry name" value="RIBOSOMAL RNA LARGE SUBUNIT METHYLTRANSFERASE J"/>
    <property type="match status" value="1"/>
</dbReference>
<keyword evidence="1 2" id="KW-0489">Methyltransferase</keyword>
<dbReference type="HAMAP" id="MF_00934">
    <property type="entry name" value="23SrRNA_methyltr_J"/>
    <property type="match status" value="1"/>
</dbReference>
<comment type="subunit">
    <text evidence="1">Monomer.</text>
</comment>
<keyword evidence="1 2" id="KW-0808">Transferase</keyword>
<feature type="binding site" evidence="1">
    <location>
        <position position="112"/>
    </location>
    <ligand>
        <name>S-adenosyl-L-methionine</name>
        <dbReference type="ChEBI" id="CHEBI:59789"/>
    </ligand>
</feature>
<organism evidence="2 3">
    <name type="scientific">Roseomonas elaeocarpi</name>
    <dbReference type="NCBI Taxonomy" id="907779"/>
    <lineage>
        <taxon>Bacteria</taxon>
        <taxon>Pseudomonadati</taxon>
        <taxon>Pseudomonadota</taxon>
        <taxon>Alphaproteobacteria</taxon>
        <taxon>Acetobacterales</taxon>
        <taxon>Roseomonadaceae</taxon>
        <taxon>Roseomonas</taxon>
    </lineage>
</organism>
<keyword evidence="1" id="KW-0949">S-adenosyl-L-methionine</keyword>
<evidence type="ECO:0000256" key="1">
    <source>
        <dbReference type="HAMAP-Rule" id="MF_00934"/>
    </source>
</evidence>
<dbReference type="Proteomes" id="UP001589865">
    <property type="component" value="Unassembled WGS sequence"/>
</dbReference>
<keyword evidence="1" id="KW-0694">RNA-binding</keyword>
<dbReference type="Gene3D" id="3.40.50.150">
    <property type="entry name" value="Vaccinia Virus protein VP39"/>
    <property type="match status" value="1"/>
</dbReference>
<gene>
    <name evidence="1" type="primary">rlmJ</name>
    <name evidence="2" type="ORF">ACFFGY_12030</name>
</gene>
<evidence type="ECO:0000313" key="2">
    <source>
        <dbReference type="EMBL" id="MFC0408983.1"/>
    </source>
</evidence>
<comment type="catalytic activity">
    <reaction evidence="1">
        <text>adenosine(2030) in 23S rRNA + S-adenosyl-L-methionine = N(6)-methyladenosine(2030) in 23S rRNA + S-adenosyl-L-homocysteine + H(+)</text>
        <dbReference type="Rhea" id="RHEA:43736"/>
        <dbReference type="Rhea" id="RHEA-COMP:10668"/>
        <dbReference type="Rhea" id="RHEA-COMP:10669"/>
        <dbReference type="ChEBI" id="CHEBI:15378"/>
        <dbReference type="ChEBI" id="CHEBI:57856"/>
        <dbReference type="ChEBI" id="CHEBI:59789"/>
        <dbReference type="ChEBI" id="CHEBI:74411"/>
        <dbReference type="ChEBI" id="CHEBI:74449"/>
        <dbReference type="EC" id="2.1.1.266"/>
    </reaction>
</comment>
<dbReference type="GO" id="GO:0036307">
    <property type="term" value="F:23S rRNA (adenine(2030)-N(6))-methyltransferase activity"/>
    <property type="evidence" value="ECO:0007669"/>
    <property type="project" value="UniProtKB-EC"/>
</dbReference>
<dbReference type="RefSeq" id="WP_377044737.1">
    <property type="nucleotide sequence ID" value="NZ_JBHLUN010000008.1"/>
</dbReference>
<reference evidence="2 3" key="1">
    <citation type="submission" date="2024-09" db="EMBL/GenBank/DDBJ databases">
        <authorList>
            <person name="Sun Q."/>
            <person name="Mori K."/>
        </authorList>
    </citation>
    <scope>NUCLEOTIDE SEQUENCE [LARGE SCALE GENOMIC DNA]</scope>
    <source>
        <strain evidence="2 3">TBRC 5777</strain>
    </source>
</reference>
<feature type="binding site" evidence="1">
    <location>
        <position position="18"/>
    </location>
    <ligand>
        <name>S-adenosyl-L-methionine</name>
        <dbReference type="ChEBI" id="CHEBI:59789"/>
    </ligand>
</feature>
<dbReference type="EMBL" id="JBHLUN010000008">
    <property type="protein sequence ID" value="MFC0408983.1"/>
    <property type="molecule type" value="Genomic_DNA"/>
</dbReference>
<feature type="binding site" evidence="1">
    <location>
        <position position="94"/>
    </location>
    <ligand>
        <name>S-adenosyl-L-methionine</name>
        <dbReference type="ChEBI" id="CHEBI:59789"/>
    </ligand>
</feature>
<feature type="binding site" evidence="1">
    <location>
        <position position="158"/>
    </location>
    <ligand>
        <name>S-adenosyl-L-methionine</name>
        <dbReference type="ChEBI" id="CHEBI:59789"/>
    </ligand>
</feature>
<accession>A0ABV6JTB8</accession>
<sequence>MNYRHAFHAGNFADCVKHALLHHILVALARKPAPFRVLDTHAGIGRYDLRAAEAERTGEWQNGIGRLAEVRDGALAPWLDAVRALGWPPAYPGSPALAQHLLRPDDALVLCELHPEDQATLRTNMGRDRRVAVHARDGWEAARALTPFPEKRGLILYDPPFEREGEFDRLADSIAAVSARFRGVVQAAWYPVKHRAPVRAFHDRLRENGPRDAVACELWLREPTDPTRLNGCGLVVVNGPWMPEGGFEHCAGAILAALLSHLATGEPGAGIAVTRLTDE</sequence>
<dbReference type="InterPro" id="IPR007473">
    <property type="entry name" value="RlmJ"/>
</dbReference>
<protein>
    <recommendedName>
        <fullName evidence="1">Ribosomal RNA large subunit methyltransferase J</fullName>
        <ecNumber evidence="1">2.1.1.266</ecNumber>
    </recommendedName>
    <alternativeName>
        <fullName evidence="1">23S rRNA (adenine(2030)-N6)-methyltransferase</fullName>
    </alternativeName>
    <alternativeName>
        <fullName evidence="1">23S rRNA m6A2030 methyltransferase</fullName>
    </alternativeName>
</protein>
<comment type="function">
    <text evidence="1">Specifically methylates the adenine in position 2030 of 23S rRNA.</text>
</comment>
<feature type="site" description="Interaction with substrate rRNA" evidence="1">
    <location>
        <position position="3"/>
    </location>
</feature>
<keyword evidence="1" id="KW-0698">rRNA processing</keyword>
<dbReference type="SUPFAM" id="SSF53335">
    <property type="entry name" value="S-adenosyl-L-methionine-dependent methyltransferases"/>
    <property type="match status" value="1"/>
</dbReference>
<name>A0ABV6JTB8_9PROT</name>
<dbReference type="InterPro" id="IPR029063">
    <property type="entry name" value="SAM-dependent_MTases_sf"/>
</dbReference>
<dbReference type="Pfam" id="PF04378">
    <property type="entry name" value="RsmJ"/>
    <property type="match status" value="1"/>
</dbReference>
<feature type="active site" description="Proton acceptor" evidence="1">
    <location>
        <position position="158"/>
    </location>
</feature>
<feature type="binding site" evidence="1">
    <location>
        <begin position="137"/>
        <end position="138"/>
    </location>
    <ligand>
        <name>S-adenosyl-L-methionine</name>
        <dbReference type="ChEBI" id="CHEBI:59789"/>
    </ligand>
</feature>
<proteinExistence type="inferred from homology"/>
<keyword evidence="3" id="KW-1185">Reference proteome</keyword>
<dbReference type="EC" id="2.1.1.266" evidence="1"/>
<evidence type="ECO:0000313" key="3">
    <source>
        <dbReference type="Proteomes" id="UP001589865"/>
    </source>
</evidence>
<comment type="caution">
    <text evidence="2">The sequence shown here is derived from an EMBL/GenBank/DDBJ whole genome shotgun (WGS) entry which is preliminary data.</text>
</comment>
<feature type="binding site" evidence="1">
    <location>
        <position position="41"/>
    </location>
    <ligand>
        <name>S-adenosyl-L-methionine</name>
        <dbReference type="ChEBI" id="CHEBI:59789"/>
    </ligand>
</feature>
<dbReference type="PANTHER" id="PTHR37426">
    <property type="entry name" value="RIBOSOMAL RNA LARGE SUBUNIT METHYLTRANSFERASE J"/>
    <property type="match status" value="1"/>
</dbReference>
<comment type="similarity">
    <text evidence="1">Belongs to the RlmJ family.</text>
</comment>